<comment type="caution">
    <text evidence="2">The sequence shown here is derived from an EMBL/GenBank/DDBJ whole genome shotgun (WGS) entry which is preliminary data.</text>
</comment>
<proteinExistence type="predicted"/>
<dbReference type="OrthoDB" id="3379520at2"/>
<evidence type="ECO:0000313" key="2">
    <source>
        <dbReference type="EMBL" id="TNU73197.1"/>
    </source>
</evidence>
<reference evidence="2 3" key="1">
    <citation type="submission" date="2019-06" db="EMBL/GenBank/DDBJ databases">
        <title>Draft genome sequence of Miniimonas arenae KCTC 19750T isolated from sea sand.</title>
        <authorList>
            <person name="Park S.-J."/>
        </authorList>
    </citation>
    <scope>NUCLEOTIDE SEQUENCE [LARGE SCALE GENOMIC DNA]</scope>
    <source>
        <strain evidence="2 3">KCTC 19750</strain>
    </source>
</reference>
<dbReference type="CDD" id="cd01983">
    <property type="entry name" value="SIMIBI"/>
    <property type="match status" value="1"/>
</dbReference>
<dbReference type="SUPFAM" id="SSF52540">
    <property type="entry name" value="P-loop containing nucleoside triphosphate hydrolases"/>
    <property type="match status" value="1"/>
</dbReference>
<dbReference type="AlphaFoldDB" id="A0A5C5BAI5"/>
<keyword evidence="3" id="KW-1185">Reference proteome</keyword>
<dbReference type="RefSeq" id="WP_139987463.1">
    <property type="nucleotide sequence ID" value="NZ_VENP01000058.1"/>
</dbReference>
<gene>
    <name evidence="2" type="ORF">FH969_12620</name>
</gene>
<evidence type="ECO:0000259" key="1">
    <source>
        <dbReference type="Pfam" id="PF13191"/>
    </source>
</evidence>
<name>A0A5C5BAI5_9MICO</name>
<dbReference type="EMBL" id="VENP01000058">
    <property type="protein sequence ID" value="TNU73197.1"/>
    <property type="molecule type" value="Genomic_DNA"/>
</dbReference>
<dbReference type="Pfam" id="PF13191">
    <property type="entry name" value="AAA_16"/>
    <property type="match status" value="1"/>
</dbReference>
<dbReference type="InterPro" id="IPR027417">
    <property type="entry name" value="P-loop_NTPase"/>
</dbReference>
<accession>A0A5C5BAI5</accession>
<sequence length="182" mass="19537">MTARLVLVQGPIAVGKSALARALTERLRRDGARVALVELDQIAEMALPTLPDWEDAHRIFRSVVAQWLGTPLDVVVAEGVGSPEEAAALHAAVADARGDAADAEPTFSLVLTVAYATALERALADPTRGVSRDPAFLRREYDRWDRVRDEMPADLRLDTSEASLEECVEGVLGCLVAGPEPA</sequence>
<feature type="domain" description="Orc1-like AAA ATPase" evidence="1">
    <location>
        <begin position="4"/>
        <end position="110"/>
    </location>
</feature>
<dbReference type="Gene3D" id="3.40.50.300">
    <property type="entry name" value="P-loop containing nucleotide triphosphate hydrolases"/>
    <property type="match status" value="1"/>
</dbReference>
<evidence type="ECO:0000313" key="3">
    <source>
        <dbReference type="Proteomes" id="UP000313849"/>
    </source>
</evidence>
<dbReference type="Proteomes" id="UP000313849">
    <property type="component" value="Unassembled WGS sequence"/>
</dbReference>
<organism evidence="2 3">
    <name type="scientific">Miniimonas arenae</name>
    <dbReference type="NCBI Taxonomy" id="676201"/>
    <lineage>
        <taxon>Bacteria</taxon>
        <taxon>Bacillati</taxon>
        <taxon>Actinomycetota</taxon>
        <taxon>Actinomycetes</taxon>
        <taxon>Micrococcales</taxon>
        <taxon>Beutenbergiaceae</taxon>
        <taxon>Miniimonas</taxon>
    </lineage>
</organism>
<protein>
    <recommendedName>
        <fullName evidence="1">Orc1-like AAA ATPase domain-containing protein</fullName>
    </recommendedName>
</protein>
<dbReference type="InterPro" id="IPR041664">
    <property type="entry name" value="AAA_16"/>
</dbReference>